<dbReference type="AlphaFoldDB" id="A0AA38GQV7"/>
<proteinExistence type="predicted"/>
<comment type="caution">
    <text evidence="2">The sequence shown here is derived from an EMBL/GenBank/DDBJ whole genome shotgun (WGS) entry which is preliminary data.</text>
</comment>
<feature type="region of interest" description="Disordered" evidence="1">
    <location>
        <begin position="50"/>
        <end position="84"/>
    </location>
</feature>
<gene>
    <name evidence="2" type="ORF">KI387_006880</name>
</gene>
<feature type="compositionally biased region" description="Polar residues" evidence="1">
    <location>
        <begin position="73"/>
        <end position="84"/>
    </location>
</feature>
<protein>
    <submittedName>
        <fullName evidence="2">Uncharacterized protein</fullName>
    </submittedName>
</protein>
<sequence length="84" mass="9858">MEDLVSETKREERQLKYKEAHEKEIEKQGSIAESMALRREMARERFIADVEGVDPEHQELPHLGKHDRDPPLSLTQKYTSIDNL</sequence>
<dbReference type="Proteomes" id="UP000824469">
    <property type="component" value="Unassembled WGS sequence"/>
</dbReference>
<feature type="non-terminal residue" evidence="2">
    <location>
        <position position="84"/>
    </location>
</feature>
<organism evidence="2 3">
    <name type="scientific">Taxus chinensis</name>
    <name type="common">Chinese yew</name>
    <name type="synonym">Taxus wallichiana var. chinensis</name>
    <dbReference type="NCBI Taxonomy" id="29808"/>
    <lineage>
        <taxon>Eukaryota</taxon>
        <taxon>Viridiplantae</taxon>
        <taxon>Streptophyta</taxon>
        <taxon>Embryophyta</taxon>
        <taxon>Tracheophyta</taxon>
        <taxon>Spermatophyta</taxon>
        <taxon>Pinopsida</taxon>
        <taxon>Pinidae</taxon>
        <taxon>Conifers II</taxon>
        <taxon>Cupressales</taxon>
        <taxon>Taxaceae</taxon>
        <taxon>Taxus</taxon>
    </lineage>
</organism>
<accession>A0AA38GQV7</accession>
<keyword evidence="3" id="KW-1185">Reference proteome</keyword>
<evidence type="ECO:0000313" key="3">
    <source>
        <dbReference type="Proteomes" id="UP000824469"/>
    </source>
</evidence>
<reference evidence="2 3" key="1">
    <citation type="journal article" date="2021" name="Nat. Plants">
        <title>The Taxus genome provides insights into paclitaxel biosynthesis.</title>
        <authorList>
            <person name="Xiong X."/>
            <person name="Gou J."/>
            <person name="Liao Q."/>
            <person name="Li Y."/>
            <person name="Zhou Q."/>
            <person name="Bi G."/>
            <person name="Li C."/>
            <person name="Du R."/>
            <person name="Wang X."/>
            <person name="Sun T."/>
            <person name="Guo L."/>
            <person name="Liang H."/>
            <person name="Lu P."/>
            <person name="Wu Y."/>
            <person name="Zhang Z."/>
            <person name="Ro D.K."/>
            <person name="Shang Y."/>
            <person name="Huang S."/>
            <person name="Yan J."/>
        </authorList>
    </citation>
    <scope>NUCLEOTIDE SEQUENCE [LARGE SCALE GENOMIC DNA]</scope>
    <source>
        <strain evidence="2">Ta-2019</strain>
    </source>
</reference>
<dbReference type="EMBL" id="JAHRHJ020000002">
    <property type="protein sequence ID" value="KAH9326702.1"/>
    <property type="molecule type" value="Genomic_DNA"/>
</dbReference>
<evidence type="ECO:0000256" key="1">
    <source>
        <dbReference type="SAM" id="MobiDB-lite"/>
    </source>
</evidence>
<evidence type="ECO:0000313" key="2">
    <source>
        <dbReference type="EMBL" id="KAH9326702.1"/>
    </source>
</evidence>
<name>A0AA38GQV7_TAXCH</name>
<feature type="compositionally biased region" description="Basic and acidic residues" evidence="1">
    <location>
        <begin position="50"/>
        <end position="70"/>
    </location>
</feature>